<accession>A0A0J5IP54</accession>
<gene>
    <name evidence="1" type="ORF">AB204_11620</name>
</gene>
<comment type="caution">
    <text evidence="1">The sequence shown here is derived from an EMBL/GenBank/DDBJ whole genome shotgun (WGS) entry which is preliminary data.</text>
</comment>
<organism evidence="1 2">
    <name type="scientific">Xenorhabdus khoisanae</name>
    <dbReference type="NCBI Taxonomy" id="880157"/>
    <lineage>
        <taxon>Bacteria</taxon>
        <taxon>Pseudomonadati</taxon>
        <taxon>Pseudomonadota</taxon>
        <taxon>Gammaproteobacteria</taxon>
        <taxon>Enterobacterales</taxon>
        <taxon>Morganellaceae</taxon>
        <taxon>Xenorhabdus</taxon>
    </lineage>
</organism>
<protein>
    <recommendedName>
        <fullName evidence="3">Phage protein</fullName>
    </recommendedName>
</protein>
<name>A0A0J5IP54_9GAMM</name>
<keyword evidence="2" id="KW-1185">Reference proteome</keyword>
<evidence type="ECO:0008006" key="3">
    <source>
        <dbReference type="Google" id="ProtNLM"/>
    </source>
</evidence>
<evidence type="ECO:0000313" key="1">
    <source>
        <dbReference type="EMBL" id="KMJ44985.1"/>
    </source>
</evidence>
<proteinExistence type="predicted"/>
<dbReference type="RefSeq" id="WP_047963524.1">
    <property type="nucleotide sequence ID" value="NZ_CAWMBG010000069.1"/>
</dbReference>
<evidence type="ECO:0000313" key="2">
    <source>
        <dbReference type="Proteomes" id="UP000036277"/>
    </source>
</evidence>
<dbReference type="OrthoDB" id="6459793at2"/>
<dbReference type="STRING" id="880157.AB204_11620"/>
<dbReference type="AlphaFoldDB" id="A0A0J5IP54"/>
<reference evidence="1 2" key="1">
    <citation type="submission" date="2015-06" db="EMBL/GenBank/DDBJ databases">
        <title>Draft Whole-Genome Sequence of the Entomopathogenic Bacterium Xenorhabdus khoisanae.</title>
        <authorList>
            <person name="Naidoo S."/>
            <person name="Featherston J."/>
            <person name="Gray V.M."/>
        </authorList>
    </citation>
    <scope>NUCLEOTIDE SEQUENCE [LARGE SCALE GENOMIC DNA]</scope>
    <source>
        <strain evidence="1 2">MCB</strain>
    </source>
</reference>
<dbReference type="EMBL" id="LFCV01000069">
    <property type="protein sequence ID" value="KMJ44985.1"/>
    <property type="molecule type" value="Genomic_DNA"/>
</dbReference>
<dbReference type="Proteomes" id="UP000036277">
    <property type="component" value="Unassembled WGS sequence"/>
</dbReference>
<sequence>MEKINRSNLVFDMYYSSGKNAAAGEKIAEITAIVRDRATGEEVTTATFKRITGKDRSQKFDLGVIRLSRGNDQFCTSVIEHYRKDVEGQFKNLMIEVSDVLESGLNNSTWIGTYGLRIMGDMSAEQYLPESVLALVGKKPIEQPTAEVSK</sequence>
<dbReference type="PATRIC" id="fig|880157.4.peg.2468"/>